<dbReference type="InterPro" id="IPR004763">
    <property type="entry name" value="CusA-like"/>
</dbReference>
<dbReference type="AlphaFoldDB" id="A0A5R9IPY1"/>
<evidence type="ECO:0000256" key="2">
    <source>
        <dbReference type="ARBA" id="ARBA00010942"/>
    </source>
</evidence>
<keyword evidence="6 8" id="KW-1133">Transmembrane helix</keyword>
<keyword evidence="7 8" id="KW-0472">Membrane</keyword>
<proteinExistence type="inferred from homology"/>
<feature type="transmembrane region" description="Helical" evidence="8">
    <location>
        <begin position="364"/>
        <end position="384"/>
    </location>
</feature>
<feature type="transmembrane region" description="Helical" evidence="8">
    <location>
        <begin position="978"/>
        <end position="997"/>
    </location>
</feature>
<evidence type="ECO:0000313" key="9">
    <source>
        <dbReference type="EMBL" id="TLU65331.1"/>
    </source>
</evidence>
<evidence type="ECO:0000256" key="1">
    <source>
        <dbReference type="ARBA" id="ARBA00004651"/>
    </source>
</evidence>
<keyword evidence="3" id="KW-0813">Transport</keyword>
<dbReference type="Gene3D" id="3.30.70.1430">
    <property type="entry name" value="Multidrug efflux transporter AcrB pore domain"/>
    <property type="match status" value="2"/>
</dbReference>
<evidence type="ECO:0000313" key="10">
    <source>
        <dbReference type="Proteomes" id="UP000307790"/>
    </source>
</evidence>
<keyword evidence="4" id="KW-1003">Cell membrane</keyword>
<feature type="transmembrane region" description="Helical" evidence="8">
    <location>
        <begin position="873"/>
        <end position="890"/>
    </location>
</feature>
<evidence type="ECO:0000256" key="7">
    <source>
        <dbReference type="ARBA" id="ARBA00023136"/>
    </source>
</evidence>
<feature type="transmembrane region" description="Helical" evidence="8">
    <location>
        <begin position="445"/>
        <end position="464"/>
    </location>
</feature>
<dbReference type="Gene3D" id="3.30.2090.10">
    <property type="entry name" value="Multidrug efflux transporter AcrB TolC docking domain, DN and DC subdomains"/>
    <property type="match status" value="2"/>
</dbReference>
<dbReference type="PANTHER" id="PTHR32063">
    <property type="match status" value="1"/>
</dbReference>
<evidence type="ECO:0000256" key="3">
    <source>
        <dbReference type="ARBA" id="ARBA00022448"/>
    </source>
</evidence>
<sequence>MSKLIELSLRFRVLVIIIALIAAVWGFRAMHTLPLDALPDLSDVQVIVKTPYPGQAPELVEQQVTYPLSSVMLSVPGANVVRGFSFFGDSYIYIIFDEGTDPYWARSRVLEYLQQANNILPDGVTPTLGPDASGVGWIYQYALTANGSNYNLADLKSLQDWYLKLGLQSVPGVSEIATVGGMERTYQIIVEPARLLYYGLTIEQVKLALQSANLDTGGSVLELAEAEYMIRSKGYLQSIADIEETALPIQSEQFSSLRIKHIATVREGPQMRRGIAELNGEGEVVGGIVVMRQGENALATITKVEQRLQELKAGLPDGVELVTTYDRSALIERSVTNLQVKLLEEILIVVLVCFAFLLHARSTLVAVICLPLSVLIGFIVMNALQVNANIMSLGGIAIAIGALVDAAIVMVENQHKHLQTYHDIHQRYPQGKAHWRLTMAAAKEVGPALGLTLLLITISFLPVFALQAQEGRLFTPLAMTKTLVMAAAALLSVTLVPVLMGYFIRGKVPDEHKNWLNRGLTALYRPLLNLSLSFPKITVVVAVVLALSSAYPVANMQSEFMPQLEEGDLLYMPTTLPAVSISKAGEILQQTDRLIRTVPEVASVFGKVGRAETATDPAPLTMLETTIALKPKSQWRAGFELEDIIAELETKVQFPGVSNAWVQPIKTRIDMLTTGVKTPLGIKISGPEIEQLEKLGQDIEGVLATFPQTLSVYAERAESGRYIDIKPDRLAAANYGLTIEDIQQVITYAIGGANISEMILGRERYPINLRYPARYRQSVEDLNSIPFVSPSGARLTLGQVASVNISQGPALVKSENGRPIAWVFIDIDADTSISEYIDIVVPELNKLKLPATYSWSFAGEYEYMQRVNNDLKWLIPLTLLLIFILLYLIFSSLRQSLLVLLTLPIALSGSIWLVYLLDYAFSIALAVGMIALAGVAAEFGVIMLIYLNQQFNRVPAQTHTSAKAAIRAGALLRVRPKAMTVLTIIAGLLPIMLGGGSGNEVMQRIAAPMIGGMLLSPLVSMFVIPCCYLLLYRHRFAGQKSLALDEERERVSPG</sequence>
<feature type="transmembrane region" description="Helical" evidence="8">
    <location>
        <begin position="390"/>
        <end position="411"/>
    </location>
</feature>
<comment type="caution">
    <text evidence="9">The sequence shown here is derived from an EMBL/GenBank/DDBJ whole genome shotgun (WGS) entry which is preliminary data.</text>
</comment>
<feature type="transmembrane region" description="Helical" evidence="8">
    <location>
        <begin position="526"/>
        <end position="551"/>
    </location>
</feature>
<comment type="subcellular location">
    <subcellularLocation>
        <location evidence="1">Cell membrane</location>
        <topology evidence="1">Multi-pass membrane protein</topology>
    </subcellularLocation>
</comment>
<dbReference type="PRINTS" id="PR00702">
    <property type="entry name" value="ACRIFLAVINRP"/>
</dbReference>
<dbReference type="GO" id="GO:0042910">
    <property type="term" value="F:xenobiotic transmembrane transporter activity"/>
    <property type="evidence" value="ECO:0007669"/>
    <property type="project" value="TreeGrafter"/>
</dbReference>
<feature type="transmembrane region" description="Helical" evidence="8">
    <location>
        <begin position="484"/>
        <end position="505"/>
    </location>
</feature>
<dbReference type="InterPro" id="IPR027463">
    <property type="entry name" value="AcrB_DN_DC_subdom"/>
</dbReference>
<evidence type="ECO:0000256" key="8">
    <source>
        <dbReference type="SAM" id="Phobius"/>
    </source>
</evidence>
<dbReference type="Gene3D" id="3.30.70.1320">
    <property type="entry name" value="Multidrug efflux transporter AcrB pore domain like"/>
    <property type="match status" value="1"/>
</dbReference>
<evidence type="ECO:0000256" key="5">
    <source>
        <dbReference type="ARBA" id="ARBA00022692"/>
    </source>
</evidence>
<dbReference type="RefSeq" id="WP_138319634.1">
    <property type="nucleotide sequence ID" value="NZ_VCBC01000007.1"/>
</dbReference>
<dbReference type="GO" id="GO:0005886">
    <property type="term" value="C:plasma membrane"/>
    <property type="evidence" value="ECO:0007669"/>
    <property type="project" value="UniProtKB-SubCell"/>
</dbReference>
<dbReference type="EMBL" id="VCBC01000007">
    <property type="protein sequence ID" value="TLU65331.1"/>
    <property type="molecule type" value="Genomic_DNA"/>
</dbReference>
<gene>
    <name evidence="9" type="ORF">FE810_08570</name>
</gene>
<dbReference type="Proteomes" id="UP000307790">
    <property type="component" value="Unassembled WGS sequence"/>
</dbReference>
<dbReference type="Gene3D" id="1.20.1640.10">
    <property type="entry name" value="Multidrug efflux transporter AcrB transmembrane domain"/>
    <property type="match status" value="2"/>
</dbReference>
<dbReference type="Pfam" id="PF00873">
    <property type="entry name" value="ACR_tran"/>
    <property type="match status" value="1"/>
</dbReference>
<dbReference type="PANTHER" id="PTHR32063:SF19">
    <property type="entry name" value="CATION EFFLUX SYSTEM PROTEIN CUSA"/>
    <property type="match status" value="1"/>
</dbReference>
<comment type="similarity">
    <text evidence="2">Belongs to the resistance-nodulation-cell division (RND) (TC 2.A.6) family.</text>
</comment>
<evidence type="ECO:0000256" key="6">
    <source>
        <dbReference type="ARBA" id="ARBA00022989"/>
    </source>
</evidence>
<feature type="transmembrane region" description="Helical" evidence="8">
    <location>
        <begin position="897"/>
        <end position="917"/>
    </location>
</feature>
<keyword evidence="5 8" id="KW-0812">Transmembrane</keyword>
<dbReference type="GO" id="GO:0008324">
    <property type="term" value="F:monoatomic cation transmembrane transporter activity"/>
    <property type="evidence" value="ECO:0007669"/>
    <property type="project" value="InterPro"/>
</dbReference>
<dbReference type="OrthoDB" id="9758757at2"/>
<feature type="transmembrane region" description="Helical" evidence="8">
    <location>
        <begin position="923"/>
        <end position="947"/>
    </location>
</feature>
<accession>A0A5R9IPY1</accession>
<reference evidence="9 10" key="1">
    <citation type="submission" date="2019-05" db="EMBL/GenBank/DDBJ databases">
        <title>Genome sequences of Thalassotalea litorea 1K03283.</title>
        <authorList>
            <person name="Zhang D."/>
        </authorList>
    </citation>
    <scope>NUCLEOTIDE SEQUENCE [LARGE SCALE GENOMIC DNA]</scope>
    <source>
        <strain evidence="9 10">MCCC 1K03283</strain>
    </source>
</reference>
<feature type="transmembrane region" description="Helical" evidence="8">
    <location>
        <begin position="338"/>
        <end position="357"/>
    </location>
</feature>
<dbReference type="SUPFAM" id="SSF82866">
    <property type="entry name" value="Multidrug efflux transporter AcrB transmembrane domain"/>
    <property type="match status" value="2"/>
</dbReference>
<protein>
    <submittedName>
        <fullName evidence="9">Efflux RND transporter permease subunit</fullName>
    </submittedName>
</protein>
<dbReference type="InterPro" id="IPR001036">
    <property type="entry name" value="Acrflvin-R"/>
</dbReference>
<dbReference type="NCBIfam" id="TIGR00914">
    <property type="entry name" value="2A0601"/>
    <property type="match status" value="1"/>
</dbReference>
<keyword evidence="10" id="KW-1185">Reference proteome</keyword>
<dbReference type="SUPFAM" id="SSF82693">
    <property type="entry name" value="Multidrug efflux transporter AcrB pore domain, PN1, PN2, PC1 and PC2 subdomains"/>
    <property type="match status" value="2"/>
</dbReference>
<dbReference type="SUPFAM" id="SSF82714">
    <property type="entry name" value="Multidrug efflux transporter AcrB TolC docking domain, DN and DC subdomains"/>
    <property type="match status" value="2"/>
</dbReference>
<evidence type="ECO:0000256" key="4">
    <source>
        <dbReference type="ARBA" id="ARBA00022475"/>
    </source>
</evidence>
<organism evidence="9 10">
    <name type="scientific">Thalassotalea litorea</name>
    <dbReference type="NCBI Taxonomy" id="2020715"/>
    <lineage>
        <taxon>Bacteria</taxon>
        <taxon>Pseudomonadati</taxon>
        <taxon>Pseudomonadota</taxon>
        <taxon>Gammaproteobacteria</taxon>
        <taxon>Alteromonadales</taxon>
        <taxon>Colwelliaceae</taxon>
        <taxon>Thalassotalea</taxon>
    </lineage>
</organism>
<dbReference type="Gene3D" id="3.30.70.1440">
    <property type="entry name" value="Multidrug efflux transporter AcrB pore domain"/>
    <property type="match status" value="1"/>
</dbReference>
<name>A0A5R9IPY1_9GAMM</name>
<feature type="transmembrane region" description="Helical" evidence="8">
    <location>
        <begin position="1009"/>
        <end position="1031"/>
    </location>
</feature>